<dbReference type="GO" id="GO:0009007">
    <property type="term" value="F:site-specific DNA-methyltransferase (adenine-specific) activity"/>
    <property type="evidence" value="ECO:0007669"/>
    <property type="project" value="UniProtKB-EC"/>
</dbReference>
<dbReference type="GO" id="GO:0003677">
    <property type="term" value="F:DNA binding"/>
    <property type="evidence" value="ECO:0007669"/>
    <property type="project" value="InterPro"/>
</dbReference>
<reference evidence="7 8" key="1">
    <citation type="journal article" date="2021" name="Int. J. Syst. Evol. Microbiol.">
        <title>&lt;i&gt;Pectobacterium quasiaquaticum&lt;/i&gt; sp. nov., isolated from waterways.</title>
        <authorList>
            <person name="Ben Moussa H."/>
            <person name="Pedron J."/>
            <person name="Bertrand C."/>
            <person name="Hecquet A."/>
            <person name="Barny M.A."/>
        </authorList>
    </citation>
    <scope>NUCLEOTIDE SEQUENCE [LARGE SCALE GENOMIC DNA]</scope>
    <source>
        <strain evidence="7 8">A477-S1-J17</strain>
    </source>
</reference>
<dbReference type="EC" id="2.1.1.72" evidence="2"/>
<dbReference type="Gene3D" id="3.40.50.150">
    <property type="entry name" value="Vaccinia Virus protein VP39"/>
    <property type="match status" value="1"/>
</dbReference>
<dbReference type="EMBL" id="CP065177">
    <property type="protein sequence ID" value="URG50098.1"/>
    <property type="molecule type" value="Genomic_DNA"/>
</dbReference>
<evidence type="ECO:0000256" key="4">
    <source>
        <dbReference type="ARBA" id="ARBA00022679"/>
    </source>
</evidence>
<comment type="similarity">
    <text evidence="1">Belongs to the N(4)/N(6)-methyltransferase family.</text>
</comment>
<comment type="catalytic activity">
    <reaction evidence="5">
        <text>a 2'-deoxyadenosine in DNA + S-adenosyl-L-methionine = an N(6)-methyl-2'-deoxyadenosine in DNA + S-adenosyl-L-homocysteine + H(+)</text>
        <dbReference type="Rhea" id="RHEA:15197"/>
        <dbReference type="Rhea" id="RHEA-COMP:12418"/>
        <dbReference type="Rhea" id="RHEA-COMP:12419"/>
        <dbReference type="ChEBI" id="CHEBI:15378"/>
        <dbReference type="ChEBI" id="CHEBI:57856"/>
        <dbReference type="ChEBI" id="CHEBI:59789"/>
        <dbReference type="ChEBI" id="CHEBI:90615"/>
        <dbReference type="ChEBI" id="CHEBI:90616"/>
        <dbReference type="EC" id="2.1.1.72"/>
    </reaction>
</comment>
<dbReference type="PRINTS" id="PR00507">
    <property type="entry name" value="N12N6MTFRASE"/>
</dbReference>
<evidence type="ECO:0000313" key="8">
    <source>
        <dbReference type="Proteomes" id="UP000806577"/>
    </source>
</evidence>
<keyword evidence="4" id="KW-0808">Transferase</keyword>
<dbReference type="InterPro" id="IPR029063">
    <property type="entry name" value="SAM-dependent_MTases_sf"/>
</dbReference>
<dbReference type="InterPro" id="IPR003356">
    <property type="entry name" value="DNA_methylase_A-5"/>
</dbReference>
<accession>A0A9Q2I791</accession>
<evidence type="ECO:0000313" key="7">
    <source>
        <dbReference type="EMBL" id="URG50098.1"/>
    </source>
</evidence>
<protein>
    <recommendedName>
        <fullName evidence="2">site-specific DNA-methyltransferase (adenine-specific)</fullName>
        <ecNumber evidence="2">2.1.1.72</ecNumber>
    </recommendedName>
</protein>
<dbReference type="KEGG" id="pqu:IG609_006100"/>
<dbReference type="RefSeq" id="WP_193399330.1">
    <property type="nucleotide sequence ID" value="NZ_CP065177.1"/>
</dbReference>
<evidence type="ECO:0000256" key="5">
    <source>
        <dbReference type="ARBA" id="ARBA00047942"/>
    </source>
</evidence>
<dbReference type="Proteomes" id="UP000806577">
    <property type="component" value="Chromosome"/>
</dbReference>
<dbReference type="AlphaFoldDB" id="A0A9Q2I791"/>
<evidence type="ECO:0000256" key="2">
    <source>
        <dbReference type="ARBA" id="ARBA00011900"/>
    </source>
</evidence>
<dbReference type="PANTHER" id="PTHR33841">
    <property type="entry name" value="DNA METHYLTRANSFERASE YEEA-RELATED"/>
    <property type="match status" value="1"/>
</dbReference>
<evidence type="ECO:0000256" key="1">
    <source>
        <dbReference type="ARBA" id="ARBA00006594"/>
    </source>
</evidence>
<sequence>MNQLAPYNNKLKQSIDSFKENKSFSNIDLDSMDSVLRDLLSIEVMRQAGAFFTGRKLATEAISSFPLEITSKSVILDPTCGAGNLLVECSRKLKVEEKLSDTLRLWGNILRGYDLYDEFVEASKLRIITEALSRGAIKDCPLDEALGYLRHFKVKDAMDVTIDELCDVTHAIMNPPFIGWDSPQENYWKKGKVNSAGVIFDHFIRLLPVNCNISIILPDVLRSGSRYHDFRTFISSEMNAKCRVWGRFNDQTDVDVFILSGTKGNFYKKSIGWYTDLGKYTKLSEYFHVRVGPLVAYRDPDSGPKYPYFHPKNSPVWCTITVATEYRCFEGVVLTPPFILIKRTSSPSDRYRASGTIININEPVAVENHMIILMPKSGKLFDCKKLLKVLKLERTNDFLNDRARMRHLTVGVVKDIPLSW</sequence>
<feature type="domain" description="DNA methylase adenine-specific" evidence="6">
    <location>
        <begin position="46"/>
        <end position="107"/>
    </location>
</feature>
<organism evidence="7 8">
    <name type="scientific">Pectobacterium quasiaquaticum</name>
    <dbReference type="NCBI Taxonomy" id="2774015"/>
    <lineage>
        <taxon>Bacteria</taxon>
        <taxon>Pseudomonadati</taxon>
        <taxon>Pseudomonadota</taxon>
        <taxon>Gammaproteobacteria</taxon>
        <taxon>Enterobacterales</taxon>
        <taxon>Pectobacteriaceae</taxon>
        <taxon>Pectobacterium</taxon>
    </lineage>
</organism>
<evidence type="ECO:0000259" key="6">
    <source>
        <dbReference type="Pfam" id="PF02384"/>
    </source>
</evidence>
<proteinExistence type="inferred from homology"/>
<dbReference type="SUPFAM" id="SSF53335">
    <property type="entry name" value="S-adenosyl-L-methionine-dependent methyltransferases"/>
    <property type="match status" value="1"/>
</dbReference>
<gene>
    <name evidence="7" type="ORF">IG609_006100</name>
</gene>
<evidence type="ECO:0000256" key="3">
    <source>
        <dbReference type="ARBA" id="ARBA00022603"/>
    </source>
</evidence>
<dbReference type="Pfam" id="PF02384">
    <property type="entry name" value="N6_Mtase"/>
    <property type="match status" value="1"/>
</dbReference>
<keyword evidence="3 7" id="KW-0489">Methyltransferase</keyword>
<dbReference type="GO" id="GO:0032259">
    <property type="term" value="P:methylation"/>
    <property type="evidence" value="ECO:0007669"/>
    <property type="project" value="UniProtKB-KW"/>
</dbReference>
<dbReference type="PANTHER" id="PTHR33841:SF1">
    <property type="entry name" value="DNA METHYLTRANSFERASE A"/>
    <property type="match status" value="1"/>
</dbReference>
<dbReference type="InterPro" id="IPR050953">
    <property type="entry name" value="N4_N6_ade-DNA_methylase"/>
</dbReference>
<dbReference type="GO" id="GO:0008170">
    <property type="term" value="F:N-methyltransferase activity"/>
    <property type="evidence" value="ECO:0007669"/>
    <property type="project" value="InterPro"/>
</dbReference>
<keyword evidence="8" id="KW-1185">Reference proteome</keyword>
<name>A0A9Q2I791_9GAMM</name>